<dbReference type="PROSITE" id="PS51379">
    <property type="entry name" value="4FE4S_FER_2"/>
    <property type="match status" value="1"/>
</dbReference>
<dbReference type="SUPFAM" id="SSF46548">
    <property type="entry name" value="alpha-helical ferredoxin"/>
    <property type="match status" value="1"/>
</dbReference>
<dbReference type="EMBL" id="FNWO01000008">
    <property type="protein sequence ID" value="SEH41599.1"/>
    <property type="molecule type" value="Genomic_DNA"/>
</dbReference>
<dbReference type="AlphaFoldDB" id="A0A1H6I0P9"/>
<keyword evidence="7" id="KW-1185">Reference proteome</keyword>
<dbReference type="Gene3D" id="1.10.1060.10">
    <property type="entry name" value="Alpha-helical ferredoxin"/>
    <property type="match status" value="1"/>
</dbReference>
<evidence type="ECO:0000259" key="5">
    <source>
        <dbReference type="PROSITE" id="PS51379"/>
    </source>
</evidence>
<dbReference type="RefSeq" id="WP_083386748.1">
    <property type="nucleotide sequence ID" value="NZ_FNWO01000008.1"/>
</dbReference>
<dbReference type="InterPro" id="IPR009051">
    <property type="entry name" value="Helical_ferredxn"/>
</dbReference>
<keyword evidence="1" id="KW-0479">Metal-binding</keyword>
<dbReference type="Proteomes" id="UP000182983">
    <property type="component" value="Unassembled WGS sequence"/>
</dbReference>
<dbReference type="InterPro" id="IPR017896">
    <property type="entry name" value="4Fe4S_Fe-S-bd"/>
</dbReference>
<dbReference type="GO" id="GO:0051536">
    <property type="term" value="F:iron-sulfur cluster binding"/>
    <property type="evidence" value="ECO:0007669"/>
    <property type="project" value="UniProtKB-KW"/>
</dbReference>
<evidence type="ECO:0000313" key="6">
    <source>
        <dbReference type="EMBL" id="SEH41599.1"/>
    </source>
</evidence>
<dbReference type="PANTHER" id="PTHR42827:SF1">
    <property type="entry name" value="IRON-SULFUR CLUSTER-BINDING PROTEIN"/>
    <property type="match status" value="1"/>
</dbReference>
<feature type="domain" description="4Fe-4S ferredoxin-type" evidence="5">
    <location>
        <begin position="192"/>
        <end position="221"/>
    </location>
</feature>
<dbReference type="InterPro" id="IPR017900">
    <property type="entry name" value="4Fe4S_Fe_S_CS"/>
</dbReference>
<dbReference type="GO" id="GO:0046872">
    <property type="term" value="F:metal ion binding"/>
    <property type="evidence" value="ECO:0007669"/>
    <property type="project" value="UniProtKB-KW"/>
</dbReference>
<keyword evidence="2" id="KW-0408">Iron</keyword>
<protein>
    <submittedName>
        <fullName evidence="6">Epoxyqueuosine reductase QueG (Queuosine biosynthesis)</fullName>
    </submittedName>
</protein>
<proteinExistence type="predicted"/>
<evidence type="ECO:0000313" key="7">
    <source>
        <dbReference type="Proteomes" id="UP000182983"/>
    </source>
</evidence>
<dbReference type="SUPFAM" id="SSF55718">
    <property type="entry name" value="SCP-like"/>
    <property type="match status" value="1"/>
</dbReference>
<evidence type="ECO:0000256" key="2">
    <source>
        <dbReference type="ARBA" id="ARBA00023004"/>
    </source>
</evidence>
<reference evidence="7" key="1">
    <citation type="submission" date="2016-10" db="EMBL/GenBank/DDBJ databases">
        <authorList>
            <person name="Varghese N."/>
            <person name="Submissions S."/>
        </authorList>
    </citation>
    <scope>NUCLEOTIDE SEQUENCE [LARGE SCALE GENOMIC DNA]</scope>
    <source>
        <strain evidence="7">DSM 13234</strain>
    </source>
</reference>
<dbReference type="PANTHER" id="PTHR42827">
    <property type="entry name" value="IRON-SULFUR CLUSTER-BINDING PROTEIN-RELATED"/>
    <property type="match status" value="1"/>
</dbReference>
<evidence type="ECO:0000256" key="3">
    <source>
        <dbReference type="ARBA" id="ARBA00023014"/>
    </source>
</evidence>
<feature type="region of interest" description="Disordered" evidence="4">
    <location>
        <begin position="1"/>
        <end position="28"/>
    </location>
</feature>
<feature type="compositionally biased region" description="Basic and acidic residues" evidence="4">
    <location>
        <begin position="1"/>
        <end position="18"/>
    </location>
</feature>
<dbReference type="Gene3D" id="3.30.1050.10">
    <property type="entry name" value="SCP2 sterol-binding domain"/>
    <property type="match status" value="1"/>
</dbReference>
<organism evidence="6 7">
    <name type="scientific">Magnetospirillum fulvum</name>
    <name type="common">Rhodospirillum fulvum</name>
    <dbReference type="NCBI Taxonomy" id="1082"/>
    <lineage>
        <taxon>Bacteria</taxon>
        <taxon>Pseudomonadati</taxon>
        <taxon>Pseudomonadota</taxon>
        <taxon>Alphaproteobacteria</taxon>
        <taxon>Rhodospirillales</taxon>
        <taxon>Rhodospirillaceae</taxon>
        <taxon>Magnetospirillum</taxon>
    </lineage>
</organism>
<dbReference type="InterPro" id="IPR036527">
    <property type="entry name" value="SCP2_sterol-bd_dom_sf"/>
</dbReference>
<keyword evidence="3" id="KW-0411">Iron-sulfur</keyword>
<evidence type="ECO:0000256" key="1">
    <source>
        <dbReference type="ARBA" id="ARBA00022723"/>
    </source>
</evidence>
<sequence length="452" mass="50165">MAIEGRVHRDDADGDFHPAGKSVTTQTETPMGVVLDKDMLDRLCRAAGADDVAFVELDRPRLAGDLPGILRVLPWTKSFMVFVRRLSRHAIRSPARSLSSAEFTAGAHDVKEIIHKVVRDLEDSGLRAVGISGLFPFESSRTDGSPFIAPLKILAEEAGLGVMGKNRMVLHPRFGADIYLGAIALDGTIAAPDQPLSASPCINCNLCAVTCPTGAIAKDGHFDFSSCMIHNYREKVGGFVEWIHTITDSRNRSDYRRRVSDAETLSWWQSLGYDANTHCDYCVAVCPAGDEAASFLANRQRHFQDIVRPFREKAELVYAVPESDAEDHAARVFPHKTVRRIGSGRRPTSVVAMMRMLPLLFQRGQAKGVAARYHFRFRGKETVETTVVIGDQRILVESGLIGRADLEIQADSEAWLGFVNKERKLPWEMLRGRIRLRGSPHLLKDFGRCFPA</sequence>
<accession>A0A1H6I0P9</accession>
<gene>
    <name evidence="6" type="ORF">SAMN04244559_02219</name>
</gene>
<dbReference type="PROSITE" id="PS00198">
    <property type="entry name" value="4FE4S_FER_1"/>
    <property type="match status" value="1"/>
</dbReference>
<evidence type="ECO:0000256" key="4">
    <source>
        <dbReference type="SAM" id="MobiDB-lite"/>
    </source>
</evidence>
<name>A0A1H6I0P9_MAGFU</name>